<evidence type="ECO:0000256" key="1">
    <source>
        <dbReference type="SAM" id="Phobius"/>
    </source>
</evidence>
<feature type="transmembrane region" description="Helical" evidence="1">
    <location>
        <begin position="87"/>
        <end position="108"/>
    </location>
</feature>
<dbReference type="AlphaFoldDB" id="A0A932GMV4"/>
<comment type="caution">
    <text evidence="2">The sequence shown here is derived from an EMBL/GenBank/DDBJ whole genome shotgun (WGS) entry which is preliminary data.</text>
</comment>
<keyword evidence="1" id="KW-0472">Membrane</keyword>
<reference evidence="2" key="1">
    <citation type="submission" date="2020-07" db="EMBL/GenBank/DDBJ databases">
        <title>Huge and variable diversity of episymbiotic CPR bacteria and DPANN archaea in groundwater ecosystems.</title>
        <authorList>
            <person name="He C.Y."/>
            <person name="Keren R."/>
            <person name="Whittaker M."/>
            <person name="Farag I.F."/>
            <person name="Doudna J."/>
            <person name="Cate J.H.D."/>
            <person name="Banfield J.F."/>
        </authorList>
    </citation>
    <scope>NUCLEOTIDE SEQUENCE</scope>
    <source>
        <strain evidence="2">NC_groundwater_717_Ag_S-0.2um_59_8</strain>
    </source>
</reference>
<gene>
    <name evidence="2" type="ORF">HYY65_03150</name>
</gene>
<dbReference type="EMBL" id="JACPSX010000053">
    <property type="protein sequence ID" value="MBI3014068.1"/>
    <property type="molecule type" value="Genomic_DNA"/>
</dbReference>
<organism evidence="2 3">
    <name type="scientific">Tectimicrobiota bacterium</name>
    <dbReference type="NCBI Taxonomy" id="2528274"/>
    <lineage>
        <taxon>Bacteria</taxon>
        <taxon>Pseudomonadati</taxon>
        <taxon>Nitrospinota/Tectimicrobiota group</taxon>
        <taxon>Candidatus Tectimicrobiota</taxon>
    </lineage>
</organism>
<keyword evidence="1" id="KW-1133">Transmembrane helix</keyword>
<evidence type="ECO:0000313" key="3">
    <source>
        <dbReference type="Proteomes" id="UP000741360"/>
    </source>
</evidence>
<proteinExistence type="predicted"/>
<name>A0A932GMV4_UNCTE</name>
<dbReference type="Proteomes" id="UP000741360">
    <property type="component" value="Unassembled WGS sequence"/>
</dbReference>
<protein>
    <submittedName>
        <fullName evidence="2">Uncharacterized protein</fullName>
    </submittedName>
</protein>
<keyword evidence="1" id="KW-0812">Transmembrane</keyword>
<sequence length="111" mass="11731">METLNKARELARKVAAHGSVTPDYGAQADLQVELTQEVSAKLYHLAGVIARSSQKATEDLESLGRSLGAVVSSMDKSTDTIAHLTRWLIVAALVSAVAATVQVLLLFLKGG</sequence>
<accession>A0A932GMV4</accession>
<evidence type="ECO:0000313" key="2">
    <source>
        <dbReference type="EMBL" id="MBI3014068.1"/>
    </source>
</evidence>